<reference evidence="2 3" key="1">
    <citation type="submission" date="2016-10" db="EMBL/GenBank/DDBJ databases">
        <authorList>
            <person name="Varghese N."/>
            <person name="Submissions S."/>
        </authorList>
    </citation>
    <scope>NUCLEOTIDE SEQUENCE [LARGE SCALE GENOMIC DNA]</scope>
    <source>
        <strain evidence="2 3">Mar_2010_102</strain>
    </source>
</reference>
<dbReference type="STRING" id="1250231.SAMN04488552_0019"/>
<dbReference type="SUPFAM" id="SSF160113">
    <property type="entry name" value="YegP-like"/>
    <property type="match status" value="2"/>
</dbReference>
<evidence type="ECO:0000313" key="2">
    <source>
        <dbReference type="EMBL" id="SDR65011.1"/>
    </source>
</evidence>
<name>A0A1H1KRN5_9FLAO</name>
<protein>
    <recommendedName>
        <fullName evidence="1">DUF1508 domain-containing protein</fullName>
    </recommendedName>
</protein>
<dbReference type="AlphaFoldDB" id="A0A1H1KRN5"/>
<feature type="domain" description="DUF1508" evidence="1">
    <location>
        <begin position="63"/>
        <end position="106"/>
    </location>
</feature>
<dbReference type="InterPro" id="IPR036913">
    <property type="entry name" value="YegP-like_sf"/>
</dbReference>
<gene>
    <name evidence="2" type="ORF">SAMN04488552_0019</name>
</gene>
<dbReference type="PANTHER" id="PTHR40606:SF1">
    <property type="entry name" value="UPF0339 PROTEIN YEGP"/>
    <property type="match status" value="1"/>
</dbReference>
<dbReference type="Pfam" id="PF07411">
    <property type="entry name" value="DUF1508"/>
    <property type="match status" value="2"/>
</dbReference>
<evidence type="ECO:0000259" key="1">
    <source>
        <dbReference type="Pfam" id="PF07411"/>
    </source>
</evidence>
<dbReference type="PANTHER" id="PTHR40606">
    <property type="match status" value="1"/>
</dbReference>
<dbReference type="InterPro" id="IPR010879">
    <property type="entry name" value="DUF1508"/>
</dbReference>
<dbReference type="RefSeq" id="WP_089660788.1">
    <property type="nucleotide sequence ID" value="NZ_LT629745.1"/>
</dbReference>
<proteinExistence type="predicted"/>
<dbReference type="Gene3D" id="2.30.29.80">
    <property type="match status" value="1"/>
</dbReference>
<dbReference type="EMBL" id="LT629745">
    <property type="protein sequence ID" value="SDR65011.1"/>
    <property type="molecule type" value="Genomic_DNA"/>
</dbReference>
<organism evidence="2 3">
    <name type="scientific">Christiangramia echinicola</name>
    <dbReference type="NCBI Taxonomy" id="279359"/>
    <lineage>
        <taxon>Bacteria</taxon>
        <taxon>Pseudomonadati</taxon>
        <taxon>Bacteroidota</taxon>
        <taxon>Flavobacteriia</taxon>
        <taxon>Flavobacteriales</taxon>
        <taxon>Flavobacteriaceae</taxon>
        <taxon>Christiangramia</taxon>
    </lineage>
</organism>
<keyword evidence="3" id="KW-1185">Reference proteome</keyword>
<dbReference type="InterPro" id="IPR051141">
    <property type="entry name" value="UPF0339_domain"/>
</dbReference>
<sequence>MGKFEIKTDKSGQFRFNLKAKNGQIILSSEAYKTMQACKNGIESTRKNSQASERFETKNVATGHKFNLKATNGQVIGTSEVYNSLSGMNNGISSVMKNAPEAPILDLS</sequence>
<dbReference type="Proteomes" id="UP000198858">
    <property type="component" value="Chromosome I"/>
</dbReference>
<accession>A0A1H1KRN5</accession>
<feature type="domain" description="DUF1508" evidence="1">
    <location>
        <begin position="9"/>
        <end position="56"/>
    </location>
</feature>
<evidence type="ECO:0000313" key="3">
    <source>
        <dbReference type="Proteomes" id="UP000198858"/>
    </source>
</evidence>